<sequence length="85" mass="9280">MLMYFAARARSALNLETGFLARNLKKSPSKSPCEKALAFTSCVAEGTSNVAALNLCKYSFKGSLSLCRTAKRLSSVLRNFRLLAN</sequence>
<evidence type="ECO:0008006" key="2">
    <source>
        <dbReference type="Google" id="ProtNLM"/>
    </source>
</evidence>
<evidence type="ECO:0000313" key="1">
    <source>
        <dbReference type="EMBL" id="KAL0303106.1"/>
    </source>
</evidence>
<dbReference type="AlphaFoldDB" id="A0AAW2K8E7"/>
<organism evidence="1">
    <name type="scientific">Sesamum radiatum</name>
    <name type="common">Black benniseed</name>
    <dbReference type="NCBI Taxonomy" id="300843"/>
    <lineage>
        <taxon>Eukaryota</taxon>
        <taxon>Viridiplantae</taxon>
        <taxon>Streptophyta</taxon>
        <taxon>Embryophyta</taxon>
        <taxon>Tracheophyta</taxon>
        <taxon>Spermatophyta</taxon>
        <taxon>Magnoliopsida</taxon>
        <taxon>eudicotyledons</taxon>
        <taxon>Gunneridae</taxon>
        <taxon>Pentapetalae</taxon>
        <taxon>asterids</taxon>
        <taxon>lamiids</taxon>
        <taxon>Lamiales</taxon>
        <taxon>Pedaliaceae</taxon>
        <taxon>Sesamum</taxon>
    </lineage>
</organism>
<comment type="caution">
    <text evidence="1">The sequence shown here is derived from an EMBL/GenBank/DDBJ whole genome shotgun (WGS) entry which is preliminary data.</text>
</comment>
<protein>
    <recommendedName>
        <fullName evidence="2">Secreted protein</fullName>
    </recommendedName>
</protein>
<reference evidence="1" key="2">
    <citation type="journal article" date="2024" name="Plant">
        <title>Genomic evolution and insights into agronomic trait innovations of Sesamum species.</title>
        <authorList>
            <person name="Miao H."/>
            <person name="Wang L."/>
            <person name="Qu L."/>
            <person name="Liu H."/>
            <person name="Sun Y."/>
            <person name="Le M."/>
            <person name="Wang Q."/>
            <person name="Wei S."/>
            <person name="Zheng Y."/>
            <person name="Lin W."/>
            <person name="Duan Y."/>
            <person name="Cao H."/>
            <person name="Xiong S."/>
            <person name="Wang X."/>
            <person name="Wei L."/>
            <person name="Li C."/>
            <person name="Ma Q."/>
            <person name="Ju M."/>
            <person name="Zhao R."/>
            <person name="Li G."/>
            <person name="Mu C."/>
            <person name="Tian Q."/>
            <person name="Mei H."/>
            <person name="Zhang T."/>
            <person name="Gao T."/>
            <person name="Zhang H."/>
        </authorList>
    </citation>
    <scope>NUCLEOTIDE SEQUENCE</scope>
    <source>
        <strain evidence="1">G02</strain>
    </source>
</reference>
<name>A0AAW2K8E7_SESRA</name>
<accession>A0AAW2K8E7</accession>
<proteinExistence type="predicted"/>
<dbReference type="EMBL" id="JACGWJ010000029">
    <property type="protein sequence ID" value="KAL0303106.1"/>
    <property type="molecule type" value="Genomic_DNA"/>
</dbReference>
<reference evidence="1" key="1">
    <citation type="submission" date="2020-06" db="EMBL/GenBank/DDBJ databases">
        <authorList>
            <person name="Li T."/>
            <person name="Hu X."/>
            <person name="Zhang T."/>
            <person name="Song X."/>
            <person name="Zhang H."/>
            <person name="Dai N."/>
            <person name="Sheng W."/>
            <person name="Hou X."/>
            <person name="Wei L."/>
        </authorList>
    </citation>
    <scope>NUCLEOTIDE SEQUENCE</scope>
    <source>
        <strain evidence="1">G02</strain>
        <tissue evidence="1">Leaf</tissue>
    </source>
</reference>
<gene>
    <name evidence="1" type="ORF">Sradi_6178700</name>
</gene>